<gene>
    <name evidence="3" type="ORF">Cni_G02073</name>
</gene>
<evidence type="ECO:0000313" key="4">
    <source>
        <dbReference type="Proteomes" id="UP001327560"/>
    </source>
</evidence>
<evidence type="ECO:0000259" key="2">
    <source>
        <dbReference type="Pfam" id="PF14372"/>
    </source>
</evidence>
<name>A0AAQ3JPE1_9LILI</name>
<dbReference type="AlphaFoldDB" id="A0AAQ3JPE1"/>
<feature type="domain" description="hAT-like transposase RNase-H fold" evidence="2">
    <location>
        <begin position="109"/>
        <end position="212"/>
    </location>
</feature>
<evidence type="ECO:0000313" key="3">
    <source>
        <dbReference type="EMBL" id="WOK93376.1"/>
    </source>
</evidence>
<dbReference type="PANTHER" id="PTHR23272">
    <property type="entry name" value="BED FINGER-RELATED"/>
    <property type="match status" value="1"/>
</dbReference>
<organism evidence="3 4">
    <name type="scientific">Canna indica</name>
    <name type="common">Indian-shot</name>
    <dbReference type="NCBI Taxonomy" id="4628"/>
    <lineage>
        <taxon>Eukaryota</taxon>
        <taxon>Viridiplantae</taxon>
        <taxon>Streptophyta</taxon>
        <taxon>Embryophyta</taxon>
        <taxon>Tracheophyta</taxon>
        <taxon>Spermatophyta</taxon>
        <taxon>Magnoliopsida</taxon>
        <taxon>Liliopsida</taxon>
        <taxon>Zingiberales</taxon>
        <taxon>Cannaceae</taxon>
        <taxon>Canna</taxon>
    </lineage>
</organism>
<dbReference type="InterPro" id="IPR012337">
    <property type="entry name" value="RNaseH-like_sf"/>
</dbReference>
<dbReference type="Pfam" id="PF14372">
    <property type="entry name" value="hAT-like_RNase-H"/>
    <property type="match status" value="1"/>
</dbReference>
<feature type="domain" description="HAT C-terminal dimerisation" evidence="1">
    <location>
        <begin position="223"/>
        <end position="259"/>
    </location>
</feature>
<dbReference type="Proteomes" id="UP001327560">
    <property type="component" value="Chromosome 1"/>
</dbReference>
<dbReference type="EMBL" id="CP136890">
    <property type="protein sequence ID" value="WOK93376.1"/>
    <property type="molecule type" value="Genomic_DNA"/>
</dbReference>
<dbReference type="SUPFAM" id="SSF53098">
    <property type="entry name" value="Ribonuclease H-like"/>
    <property type="match status" value="1"/>
</dbReference>
<sequence length="281" mass="32579">MDCFTWVREAVKYIRCSPARLKKFKECADSVQVESNSTLCLDVSARWNSTYLMLSVPEKYENAFERFVLEDLFFGVEVATNSKGSVDWDVMRRTISMLRLFYDTTVRVSGSLYITSNIFWTKISDLLGAILEWTRSNDSNVKVMGIKMKAKFDNYWGNIDRMNKLIFFGVVLDPRDKFMVIKVALRDIYGENEGNYLFERVKEALYDLLKEYKNLLQTESGHSIASESAFSASTRVLDPFRSSLTPKVVESLICAHDWLRKSNRLNVEEDLTDVEKFENDI</sequence>
<protein>
    <submittedName>
        <fullName evidence="3">Zinc finger BED domain-containing protein RICESLEEPER 2-like</fullName>
    </submittedName>
</protein>
<reference evidence="3 4" key="1">
    <citation type="submission" date="2023-10" db="EMBL/GenBank/DDBJ databases">
        <title>Chromosome-scale genome assembly provides insights into flower coloration mechanisms of Canna indica.</title>
        <authorList>
            <person name="Li C."/>
        </authorList>
    </citation>
    <scope>NUCLEOTIDE SEQUENCE [LARGE SCALE GENOMIC DNA]</scope>
    <source>
        <tissue evidence="3">Flower</tissue>
    </source>
</reference>
<dbReference type="PANTHER" id="PTHR23272:SF161">
    <property type="entry name" value="ZINC FINGER BED DOMAIN-CONTAINING PROTEIN RICESLEEPER 1-LIKE"/>
    <property type="match status" value="1"/>
</dbReference>
<dbReference type="GO" id="GO:0003677">
    <property type="term" value="F:DNA binding"/>
    <property type="evidence" value="ECO:0007669"/>
    <property type="project" value="InterPro"/>
</dbReference>
<keyword evidence="4" id="KW-1185">Reference proteome</keyword>
<dbReference type="Pfam" id="PF05699">
    <property type="entry name" value="Dimer_Tnp_hAT"/>
    <property type="match status" value="1"/>
</dbReference>
<dbReference type="InterPro" id="IPR008906">
    <property type="entry name" value="HATC_C_dom"/>
</dbReference>
<proteinExistence type="predicted"/>
<accession>A0AAQ3JPE1</accession>
<evidence type="ECO:0000259" key="1">
    <source>
        <dbReference type="Pfam" id="PF05699"/>
    </source>
</evidence>
<dbReference type="GO" id="GO:0046983">
    <property type="term" value="F:protein dimerization activity"/>
    <property type="evidence" value="ECO:0007669"/>
    <property type="project" value="InterPro"/>
</dbReference>
<dbReference type="InterPro" id="IPR025525">
    <property type="entry name" value="hAT-like_transposase_RNase-H"/>
</dbReference>